<protein>
    <submittedName>
        <fullName evidence="2">Uncharacterized protein</fullName>
    </submittedName>
</protein>
<sequence length="189" mass="20808">MRFTPASGNPSAAGPAPLQDYAEDSFGFLWQPPWPEEHSVGIATQTNTEDVTVSLTAMILSPSAQLSTMSLQISEMSGHQTTSQPYYVRAPTGYQSTQSGRVHSPLSEPTPWDRPTTQLNPTTLDLQTLLFSHPQTLPLSHPQNLLFNHPEPPPSLLSDLSLHPQPQSGFNWPVDFSHSLPSQQTWLTL</sequence>
<evidence type="ECO:0000313" key="2">
    <source>
        <dbReference type="EMBL" id="OSC97787.1"/>
    </source>
</evidence>
<gene>
    <name evidence="2" type="ORF">PYCCODRAFT_1104163</name>
</gene>
<evidence type="ECO:0000313" key="3">
    <source>
        <dbReference type="Proteomes" id="UP000193067"/>
    </source>
</evidence>
<evidence type="ECO:0000256" key="1">
    <source>
        <dbReference type="SAM" id="MobiDB-lite"/>
    </source>
</evidence>
<accession>A0A1Y2I9J5</accession>
<organism evidence="2 3">
    <name type="scientific">Trametes coccinea (strain BRFM310)</name>
    <name type="common">Pycnoporus coccineus</name>
    <dbReference type="NCBI Taxonomy" id="1353009"/>
    <lineage>
        <taxon>Eukaryota</taxon>
        <taxon>Fungi</taxon>
        <taxon>Dikarya</taxon>
        <taxon>Basidiomycota</taxon>
        <taxon>Agaricomycotina</taxon>
        <taxon>Agaricomycetes</taxon>
        <taxon>Polyporales</taxon>
        <taxon>Polyporaceae</taxon>
        <taxon>Trametes</taxon>
    </lineage>
</organism>
<keyword evidence="3" id="KW-1185">Reference proteome</keyword>
<name>A0A1Y2I9J5_TRAC3</name>
<dbReference type="AlphaFoldDB" id="A0A1Y2I9J5"/>
<dbReference type="EMBL" id="KZ084146">
    <property type="protein sequence ID" value="OSC97787.1"/>
    <property type="molecule type" value="Genomic_DNA"/>
</dbReference>
<reference evidence="2 3" key="1">
    <citation type="journal article" date="2015" name="Biotechnol. Biofuels">
        <title>Enhanced degradation of softwood versus hardwood by the white-rot fungus Pycnoporus coccineus.</title>
        <authorList>
            <person name="Couturier M."/>
            <person name="Navarro D."/>
            <person name="Chevret D."/>
            <person name="Henrissat B."/>
            <person name="Piumi F."/>
            <person name="Ruiz-Duenas F.J."/>
            <person name="Martinez A.T."/>
            <person name="Grigoriev I.V."/>
            <person name="Riley R."/>
            <person name="Lipzen A."/>
            <person name="Berrin J.G."/>
            <person name="Master E.R."/>
            <person name="Rosso M.N."/>
        </authorList>
    </citation>
    <scope>NUCLEOTIDE SEQUENCE [LARGE SCALE GENOMIC DNA]</scope>
    <source>
        <strain evidence="2 3">BRFM310</strain>
    </source>
</reference>
<proteinExistence type="predicted"/>
<dbReference type="Proteomes" id="UP000193067">
    <property type="component" value="Unassembled WGS sequence"/>
</dbReference>
<feature type="region of interest" description="Disordered" evidence="1">
    <location>
        <begin position="95"/>
        <end position="115"/>
    </location>
</feature>